<keyword evidence="13" id="KW-1185">Reference proteome</keyword>
<evidence type="ECO:0000259" key="11">
    <source>
        <dbReference type="Pfam" id="PF16916"/>
    </source>
</evidence>
<name>A0A193LBT8_9GAMM</name>
<keyword evidence="3" id="KW-0813">Transport</keyword>
<feature type="domain" description="Cation efflux protein cytoplasmic" evidence="11">
    <location>
        <begin position="210"/>
        <end position="271"/>
    </location>
</feature>
<accession>A0A193LBT8</accession>
<feature type="transmembrane region" description="Helical" evidence="9">
    <location>
        <begin position="149"/>
        <end position="174"/>
    </location>
</feature>
<gene>
    <name evidence="12" type="ORF">BA177_01055</name>
</gene>
<dbReference type="PANTHER" id="PTHR11562">
    <property type="entry name" value="CATION EFFLUX PROTEIN/ ZINC TRANSPORTER"/>
    <property type="match status" value="1"/>
</dbReference>
<dbReference type="Gene3D" id="1.20.1510.10">
    <property type="entry name" value="Cation efflux protein transmembrane domain"/>
    <property type="match status" value="1"/>
</dbReference>
<evidence type="ECO:0000256" key="4">
    <source>
        <dbReference type="ARBA" id="ARBA00022692"/>
    </source>
</evidence>
<protein>
    <recommendedName>
        <fullName evidence="14">Cation transporter</fullName>
    </recommendedName>
</protein>
<reference evidence="12 13" key="1">
    <citation type="submission" date="2016-06" db="EMBL/GenBank/DDBJ databases">
        <title>Complete genome sequence of a deep-branching marine Gamma Proteobacterium Woeseia oceani type strain XK5.</title>
        <authorList>
            <person name="Mu D."/>
            <person name="Du Z."/>
        </authorList>
    </citation>
    <scope>NUCLEOTIDE SEQUENCE [LARGE SCALE GENOMIC DNA]</scope>
    <source>
        <strain evidence="12 13">XK5</strain>
    </source>
</reference>
<comment type="similarity">
    <text evidence="2">Belongs to the cation diffusion facilitator (CDF) transporter (TC 2.A.4) family. SLC30A subfamily.</text>
</comment>
<sequence length="287" mass="30754">MSTDNESGSHSSQRTLLLGLAITLGYAVVEAIGGWLANSLALLGDAGHMLTDAVSLAAAAFAARLVSRPATKRHTFGLERAEVVGALFNVLFMYGIVAAIVISAIDRLLNPTPVQFGSVLVIGIVGLFVNILVAWLLHRGQKTLNTRGAMLHVMGDLLGSVAAIAAGLVIWLTGWMPIDPLLSLLICGLILVSSTKLLLETLHVIMEGVPQSVDINEVADALNAAHPDIVRVHHLHIWTISSGTRALSAHIDVRSADNWNEVSRALQKETRRHDINHPTFQPVILEP</sequence>
<evidence type="ECO:0000256" key="3">
    <source>
        <dbReference type="ARBA" id="ARBA00022448"/>
    </source>
</evidence>
<dbReference type="EMBL" id="CP016268">
    <property type="protein sequence ID" value="ANO49995.1"/>
    <property type="molecule type" value="Genomic_DNA"/>
</dbReference>
<dbReference type="RefSeq" id="WP_068611964.1">
    <property type="nucleotide sequence ID" value="NZ_CP016268.1"/>
</dbReference>
<dbReference type="Pfam" id="PF01545">
    <property type="entry name" value="Cation_efflux"/>
    <property type="match status" value="1"/>
</dbReference>
<evidence type="ECO:0000256" key="1">
    <source>
        <dbReference type="ARBA" id="ARBA00004141"/>
    </source>
</evidence>
<dbReference type="GO" id="GO:0005385">
    <property type="term" value="F:zinc ion transmembrane transporter activity"/>
    <property type="evidence" value="ECO:0007669"/>
    <property type="project" value="TreeGrafter"/>
</dbReference>
<dbReference type="GO" id="GO:0005886">
    <property type="term" value="C:plasma membrane"/>
    <property type="evidence" value="ECO:0007669"/>
    <property type="project" value="TreeGrafter"/>
</dbReference>
<keyword evidence="5" id="KW-0862">Zinc</keyword>
<dbReference type="NCBIfam" id="TIGR01297">
    <property type="entry name" value="CDF"/>
    <property type="match status" value="1"/>
</dbReference>
<evidence type="ECO:0000256" key="9">
    <source>
        <dbReference type="SAM" id="Phobius"/>
    </source>
</evidence>
<keyword evidence="7" id="KW-0406">Ion transport</keyword>
<keyword evidence="5" id="KW-0864">Zinc transport</keyword>
<proteinExistence type="inferred from homology"/>
<feature type="domain" description="Cation efflux protein transmembrane" evidence="10">
    <location>
        <begin position="16"/>
        <end position="206"/>
    </location>
</feature>
<dbReference type="STRING" id="1548547.BA177_01055"/>
<dbReference type="KEGG" id="woc:BA177_01055"/>
<dbReference type="AlphaFoldDB" id="A0A193LBT8"/>
<dbReference type="OrthoDB" id="9809646at2"/>
<evidence type="ECO:0000259" key="10">
    <source>
        <dbReference type="Pfam" id="PF01545"/>
    </source>
</evidence>
<evidence type="ECO:0000313" key="12">
    <source>
        <dbReference type="EMBL" id="ANO49995.1"/>
    </source>
</evidence>
<dbReference type="Pfam" id="PF16916">
    <property type="entry name" value="ZT_dimer"/>
    <property type="match status" value="1"/>
</dbReference>
<evidence type="ECO:0000256" key="6">
    <source>
        <dbReference type="ARBA" id="ARBA00022989"/>
    </source>
</evidence>
<keyword evidence="6 9" id="KW-1133">Transmembrane helix</keyword>
<organism evidence="12 13">
    <name type="scientific">Woeseia oceani</name>
    <dbReference type="NCBI Taxonomy" id="1548547"/>
    <lineage>
        <taxon>Bacteria</taxon>
        <taxon>Pseudomonadati</taxon>
        <taxon>Pseudomonadota</taxon>
        <taxon>Gammaproteobacteria</taxon>
        <taxon>Woeseiales</taxon>
        <taxon>Woeseiaceae</taxon>
        <taxon>Woeseia</taxon>
    </lineage>
</organism>
<evidence type="ECO:0000256" key="8">
    <source>
        <dbReference type="ARBA" id="ARBA00023136"/>
    </source>
</evidence>
<dbReference type="InterPro" id="IPR002524">
    <property type="entry name" value="Cation_efflux"/>
</dbReference>
<dbReference type="InterPro" id="IPR027469">
    <property type="entry name" value="Cation_efflux_TMD_sf"/>
</dbReference>
<feature type="transmembrane region" description="Helical" evidence="9">
    <location>
        <begin position="117"/>
        <end position="137"/>
    </location>
</feature>
<feature type="transmembrane region" description="Helical" evidence="9">
    <location>
        <begin position="86"/>
        <end position="105"/>
    </location>
</feature>
<evidence type="ECO:0000256" key="2">
    <source>
        <dbReference type="ARBA" id="ARBA00008873"/>
    </source>
</evidence>
<evidence type="ECO:0000256" key="7">
    <source>
        <dbReference type="ARBA" id="ARBA00023065"/>
    </source>
</evidence>
<dbReference type="InterPro" id="IPR027470">
    <property type="entry name" value="Cation_efflux_CTD"/>
</dbReference>
<feature type="transmembrane region" description="Helical" evidence="9">
    <location>
        <begin position="16"/>
        <end position="37"/>
    </location>
</feature>
<dbReference type="InterPro" id="IPR058533">
    <property type="entry name" value="Cation_efflux_TM"/>
</dbReference>
<dbReference type="InterPro" id="IPR050681">
    <property type="entry name" value="CDF/SLC30A"/>
</dbReference>
<evidence type="ECO:0008006" key="14">
    <source>
        <dbReference type="Google" id="ProtNLM"/>
    </source>
</evidence>
<dbReference type="Proteomes" id="UP000092695">
    <property type="component" value="Chromosome"/>
</dbReference>
<dbReference type="PANTHER" id="PTHR11562:SF17">
    <property type="entry name" value="RE54080P-RELATED"/>
    <property type="match status" value="1"/>
</dbReference>
<dbReference type="SUPFAM" id="SSF161111">
    <property type="entry name" value="Cation efflux protein transmembrane domain-like"/>
    <property type="match status" value="1"/>
</dbReference>
<keyword evidence="8 9" id="KW-0472">Membrane</keyword>
<evidence type="ECO:0000256" key="5">
    <source>
        <dbReference type="ARBA" id="ARBA00022906"/>
    </source>
</evidence>
<evidence type="ECO:0000313" key="13">
    <source>
        <dbReference type="Proteomes" id="UP000092695"/>
    </source>
</evidence>
<comment type="subcellular location">
    <subcellularLocation>
        <location evidence="1">Membrane</location>
        <topology evidence="1">Multi-pass membrane protein</topology>
    </subcellularLocation>
</comment>
<keyword evidence="4 9" id="KW-0812">Transmembrane</keyword>